<dbReference type="Proteomes" id="UP000095281">
    <property type="component" value="Unplaced"/>
</dbReference>
<evidence type="ECO:0000313" key="1">
    <source>
        <dbReference type="Proteomes" id="UP000095281"/>
    </source>
</evidence>
<dbReference type="SUPFAM" id="SSF54690">
    <property type="entry name" value="Molybdopterin synthase subunit MoaE"/>
    <property type="match status" value="1"/>
</dbReference>
<name>A0A1I8AZY0_MELHA</name>
<dbReference type="OMA" id="HAPIFKY"/>
<dbReference type="InterPro" id="IPR027417">
    <property type="entry name" value="P-loop_NTPase"/>
</dbReference>
<dbReference type="Gene3D" id="3.40.50.300">
    <property type="entry name" value="P-loop containing nucleotide triphosphate hydrolases"/>
    <property type="match status" value="1"/>
</dbReference>
<dbReference type="WBParaSite" id="MhA1_Contig1101.frz3.fgene1">
    <property type="protein sequence ID" value="MhA1_Contig1101.frz3.fgene1"/>
    <property type="gene ID" value="MhA1_Contig1101.frz3.fgene1"/>
</dbReference>
<organism evidence="1 2">
    <name type="scientific">Meloidogyne hapla</name>
    <name type="common">Root-knot nematode worm</name>
    <dbReference type="NCBI Taxonomy" id="6305"/>
    <lineage>
        <taxon>Eukaryota</taxon>
        <taxon>Metazoa</taxon>
        <taxon>Ecdysozoa</taxon>
        <taxon>Nematoda</taxon>
        <taxon>Chromadorea</taxon>
        <taxon>Rhabditida</taxon>
        <taxon>Tylenchina</taxon>
        <taxon>Tylenchomorpha</taxon>
        <taxon>Tylenchoidea</taxon>
        <taxon>Meloidogynidae</taxon>
        <taxon>Meloidogyninae</taxon>
        <taxon>Meloidogyne</taxon>
    </lineage>
</organism>
<dbReference type="PANTHER" id="PTHR23404">
    <property type="entry name" value="MOLYBDOPTERIN SYNTHASE RELATED"/>
    <property type="match status" value="1"/>
</dbReference>
<reference evidence="2" key="1">
    <citation type="submission" date="2016-11" db="UniProtKB">
        <authorList>
            <consortium name="WormBaseParasite"/>
        </authorList>
    </citation>
    <scope>IDENTIFICATION</scope>
</reference>
<proteinExistence type="predicted"/>
<sequence length="308" mass="35342">MLKQAFGKLKSITGKSIVLGITGSTCTGKTTLANELKQKLVNEGISAQVIHQDVYYKEKEEVITLTNKQDSSILFYNYDQIDSLKYEEMLNAVLKAKDLNQVVIVEGNMVTNLEKILEEIDAIILLTIDKEICKERRSRRVYDPPDEKGYFEQVVWPAWEQTLNEAKIKLKTINKRLAFKCSNNLIALDEIVKMGTTRDTFDNKIVKQLEYEAYNDMAYSEMSKLCKEVRKKIPTIERICICHRLGQVPVGEMSVLIATSSPQRKAAIEATEWLINSLKEKVPIWKKEIYADGSSSWKENKEQPFNLF</sequence>
<accession>A0A1I8AZY0</accession>
<dbReference type="InterPro" id="IPR003448">
    <property type="entry name" value="Mopterin_biosynth_MoaE"/>
</dbReference>
<protein>
    <submittedName>
        <fullName evidence="2">Molybdopterin synthase catalytic subunit</fullName>
    </submittedName>
</protein>
<keyword evidence="1" id="KW-1185">Reference proteome</keyword>
<dbReference type="Pfam" id="PF02391">
    <property type="entry name" value="MoaE"/>
    <property type="match status" value="1"/>
</dbReference>
<dbReference type="GO" id="GO:0006777">
    <property type="term" value="P:Mo-molybdopterin cofactor biosynthetic process"/>
    <property type="evidence" value="ECO:0007669"/>
    <property type="project" value="InterPro"/>
</dbReference>
<dbReference type="Gene3D" id="3.90.1170.40">
    <property type="entry name" value="Molybdopterin biosynthesis MoaE subunit"/>
    <property type="match status" value="1"/>
</dbReference>
<dbReference type="InterPro" id="IPR036563">
    <property type="entry name" value="MoaE_sf"/>
</dbReference>
<evidence type="ECO:0000313" key="2">
    <source>
        <dbReference type="WBParaSite" id="MhA1_Contig1101.frz3.fgene1"/>
    </source>
</evidence>
<dbReference type="AlphaFoldDB" id="A0A1I8AZY0"/>
<dbReference type="SUPFAM" id="SSF52540">
    <property type="entry name" value="P-loop containing nucleoside triphosphate hydrolases"/>
    <property type="match status" value="1"/>
</dbReference>
<dbReference type="CDD" id="cd00756">
    <property type="entry name" value="MoaE"/>
    <property type="match status" value="1"/>
</dbReference>
<dbReference type="Pfam" id="PF13238">
    <property type="entry name" value="AAA_18"/>
    <property type="match status" value="1"/>
</dbReference>